<accession>A0A1H4BDN5</accession>
<keyword evidence="4" id="KW-1185">Reference proteome</keyword>
<feature type="transmembrane region" description="Helical" evidence="2">
    <location>
        <begin position="30"/>
        <end position="49"/>
    </location>
</feature>
<dbReference type="RefSeq" id="WP_092698424.1">
    <property type="nucleotide sequence ID" value="NZ_CAXIQL010000060.1"/>
</dbReference>
<gene>
    <name evidence="3" type="ORF">SAMN05421875_11413</name>
</gene>
<keyword evidence="2" id="KW-1133">Transmembrane helix</keyword>
<dbReference type="EMBL" id="FNQJ01000014">
    <property type="protein sequence ID" value="SEA46259.1"/>
    <property type="molecule type" value="Genomic_DNA"/>
</dbReference>
<feature type="region of interest" description="Disordered" evidence="1">
    <location>
        <begin position="66"/>
        <end position="116"/>
    </location>
</feature>
<evidence type="ECO:0008006" key="5">
    <source>
        <dbReference type="Google" id="ProtNLM"/>
    </source>
</evidence>
<protein>
    <recommendedName>
        <fullName evidence="5">Transmembrane protein</fullName>
    </recommendedName>
</protein>
<dbReference type="STRING" id="592050.SAMN05421875_11413"/>
<organism evidence="3 4">
    <name type="scientific">Acidovorax soli</name>
    <dbReference type="NCBI Taxonomy" id="592050"/>
    <lineage>
        <taxon>Bacteria</taxon>
        <taxon>Pseudomonadati</taxon>
        <taxon>Pseudomonadota</taxon>
        <taxon>Betaproteobacteria</taxon>
        <taxon>Burkholderiales</taxon>
        <taxon>Comamonadaceae</taxon>
        <taxon>Acidovorax</taxon>
    </lineage>
</organism>
<keyword evidence="2" id="KW-0812">Transmembrane</keyword>
<dbReference type="AlphaFoldDB" id="A0A1H4BDN5"/>
<keyword evidence="2" id="KW-0472">Membrane</keyword>
<feature type="compositionally biased region" description="Low complexity" evidence="1">
    <location>
        <begin position="66"/>
        <end position="103"/>
    </location>
</feature>
<dbReference type="GeneID" id="34232345"/>
<evidence type="ECO:0000256" key="2">
    <source>
        <dbReference type="SAM" id="Phobius"/>
    </source>
</evidence>
<evidence type="ECO:0000313" key="3">
    <source>
        <dbReference type="EMBL" id="SEA46259.1"/>
    </source>
</evidence>
<evidence type="ECO:0000313" key="4">
    <source>
        <dbReference type="Proteomes" id="UP000199002"/>
    </source>
</evidence>
<evidence type="ECO:0000256" key="1">
    <source>
        <dbReference type="SAM" id="MobiDB-lite"/>
    </source>
</evidence>
<dbReference type="Proteomes" id="UP000199002">
    <property type="component" value="Unassembled WGS sequence"/>
</dbReference>
<reference evidence="4" key="1">
    <citation type="submission" date="2016-10" db="EMBL/GenBank/DDBJ databases">
        <authorList>
            <person name="Varghese N."/>
            <person name="Submissions S."/>
        </authorList>
    </citation>
    <scope>NUCLEOTIDE SEQUENCE [LARGE SCALE GENOMIC DNA]</scope>
    <source>
        <strain evidence="4">DSM 25157</strain>
    </source>
</reference>
<sequence>MYLVVITWLYVTLMMAVAEATSSTGSLMGAVVTFVLYGLLPAGIVAYILGTPARKRAIKAREQAQQAAYDAEQAGNPPDAGATPGAAPAASAAPDAGGHAAAATKSPLVAPVRKEP</sequence>
<name>A0A1H4BDN5_9BURK</name>
<proteinExistence type="predicted"/>